<sequence>MEPTIAKRLAETAPGSGAGTAAKHPAGPVEVEDGRLWRWVARYAPADRWTQRALHRTCRNALKQMRGDPESPAAARLAPERLAPERVERTIDRYLAQLLGVGEPSHRRARLKVHAMMQRKAPVDRPAALGRIAPEQMAGARLGRPSGPLGRLRAANANRAPDRGPAPLLPPEAPLEMPEQDLS</sequence>
<feature type="region of interest" description="Disordered" evidence="1">
    <location>
        <begin position="136"/>
        <end position="183"/>
    </location>
</feature>
<dbReference type="Proteomes" id="UP001296873">
    <property type="component" value="Unassembled WGS sequence"/>
</dbReference>
<evidence type="ECO:0000313" key="3">
    <source>
        <dbReference type="Proteomes" id="UP001296873"/>
    </source>
</evidence>
<gene>
    <name evidence="2" type="ORF">CKO28_12370</name>
</gene>
<evidence type="ECO:0008006" key="4">
    <source>
        <dbReference type="Google" id="ProtNLM"/>
    </source>
</evidence>
<dbReference type="EMBL" id="NRRL01000031">
    <property type="protein sequence ID" value="MBK1668826.1"/>
    <property type="molecule type" value="Genomic_DNA"/>
</dbReference>
<feature type="compositionally biased region" description="Low complexity" evidence="1">
    <location>
        <begin position="148"/>
        <end position="166"/>
    </location>
</feature>
<keyword evidence="3" id="KW-1185">Reference proteome</keyword>
<organism evidence="2 3">
    <name type="scientific">Rhodovibrio sodomensis</name>
    <dbReference type="NCBI Taxonomy" id="1088"/>
    <lineage>
        <taxon>Bacteria</taxon>
        <taxon>Pseudomonadati</taxon>
        <taxon>Pseudomonadota</taxon>
        <taxon>Alphaproteobacteria</taxon>
        <taxon>Rhodospirillales</taxon>
        <taxon>Rhodovibrionaceae</taxon>
        <taxon>Rhodovibrio</taxon>
    </lineage>
</organism>
<protein>
    <recommendedName>
        <fullName evidence="4">Integrase</fullName>
    </recommendedName>
</protein>
<accession>A0ABS1DFU4</accession>
<evidence type="ECO:0000313" key="2">
    <source>
        <dbReference type="EMBL" id="MBK1668826.1"/>
    </source>
</evidence>
<reference evidence="2 3" key="1">
    <citation type="journal article" date="2020" name="Microorganisms">
        <title>Osmotic Adaptation and Compatible Solute Biosynthesis of Phototrophic Bacteria as Revealed from Genome Analyses.</title>
        <authorList>
            <person name="Imhoff J.F."/>
            <person name="Rahn T."/>
            <person name="Kunzel S."/>
            <person name="Keller A."/>
            <person name="Neulinger S.C."/>
        </authorList>
    </citation>
    <scope>NUCLEOTIDE SEQUENCE [LARGE SCALE GENOMIC DNA]</scope>
    <source>
        <strain evidence="2 3">DSM 9895</strain>
    </source>
</reference>
<proteinExistence type="predicted"/>
<evidence type="ECO:0000256" key="1">
    <source>
        <dbReference type="SAM" id="MobiDB-lite"/>
    </source>
</evidence>
<comment type="caution">
    <text evidence="2">The sequence shown here is derived from an EMBL/GenBank/DDBJ whole genome shotgun (WGS) entry which is preliminary data.</text>
</comment>
<name>A0ABS1DFU4_9PROT</name>
<feature type="region of interest" description="Disordered" evidence="1">
    <location>
        <begin position="1"/>
        <end position="27"/>
    </location>
</feature>